<comment type="caution">
    <text evidence="3">The sequence shown here is derived from an EMBL/GenBank/DDBJ whole genome shotgun (WGS) entry which is preliminary data.</text>
</comment>
<sequence>MHEELKKMRIVAGAFRSRTIDAVAGSTTRPTADKIKEAVFSRIGPYFEGGCMLDAYAGSGNISFEALSRGMAESRLCDISAKAIATIRANAARLGVEERCRIYRRDVFAMLDVFVDEGVRFDLVYLDPPYRKQRNAELMLALETRGLLREAAWVIVESRSEDVFAQSYGQLEKVKEHTYGITRITCYRRSA</sequence>
<keyword evidence="1 3" id="KW-0489">Methyltransferase</keyword>
<proteinExistence type="predicted"/>
<dbReference type="SUPFAM" id="SSF53335">
    <property type="entry name" value="S-adenosyl-L-methionine-dependent methyltransferases"/>
    <property type="match status" value="1"/>
</dbReference>
<evidence type="ECO:0000256" key="2">
    <source>
        <dbReference type="ARBA" id="ARBA00022679"/>
    </source>
</evidence>
<gene>
    <name evidence="3" type="primary">rsmD</name>
    <name evidence="3" type="ORF">H9702_03580</name>
</gene>
<dbReference type="PROSITE" id="PS00092">
    <property type="entry name" value="N6_MTASE"/>
    <property type="match status" value="1"/>
</dbReference>
<dbReference type="Proteomes" id="UP000823896">
    <property type="component" value="Unassembled WGS sequence"/>
</dbReference>
<organism evidence="3 4">
    <name type="scientific">Candidatus Merdibacter merdavium</name>
    <dbReference type="NCBI Taxonomy" id="2838692"/>
    <lineage>
        <taxon>Bacteria</taxon>
        <taxon>Bacillati</taxon>
        <taxon>Bacillota</taxon>
        <taxon>Erysipelotrichia</taxon>
        <taxon>Erysipelotrichales</taxon>
        <taxon>Erysipelotrichaceae</taxon>
        <taxon>Merdibacter</taxon>
    </lineage>
</organism>
<reference evidence="3" key="1">
    <citation type="journal article" date="2021" name="PeerJ">
        <title>Extensive microbial diversity within the chicken gut microbiome revealed by metagenomics and culture.</title>
        <authorList>
            <person name="Gilroy R."/>
            <person name="Ravi A."/>
            <person name="Getino M."/>
            <person name="Pursley I."/>
            <person name="Horton D.L."/>
            <person name="Alikhan N.F."/>
            <person name="Baker D."/>
            <person name="Gharbi K."/>
            <person name="Hall N."/>
            <person name="Watson M."/>
            <person name="Adriaenssens E.M."/>
            <person name="Foster-Nyarko E."/>
            <person name="Jarju S."/>
            <person name="Secka A."/>
            <person name="Antonio M."/>
            <person name="Oren A."/>
            <person name="Chaudhuri R.R."/>
            <person name="La Ragione R."/>
            <person name="Hildebrand F."/>
            <person name="Pallen M.J."/>
        </authorList>
    </citation>
    <scope>NUCLEOTIDE SEQUENCE</scope>
    <source>
        <strain evidence="3">CHK187-11901</strain>
    </source>
</reference>
<dbReference type="Pfam" id="PF03602">
    <property type="entry name" value="Cons_hypoth95"/>
    <property type="match status" value="1"/>
</dbReference>
<dbReference type="InterPro" id="IPR002052">
    <property type="entry name" value="DNA_methylase_N6_adenine_CS"/>
</dbReference>
<dbReference type="PANTHER" id="PTHR43542:SF1">
    <property type="entry name" value="METHYLTRANSFERASE"/>
    <property type="match status" value="1"/>
</dbReference>
<keyword evidence="2 3" id="KW-0808">Transferase</keyword>
<dbReference type="NCBIfam" id="TIGR00095">
    <property type="entry name" value="16S rRNA (guanine(966)-N(2))-methyltransferase RsmD"/>
    <property type="match status" value="1"/>
</dbReference>
<dbReference type="GO" id="GO:0052913">
    <property type="term" value="F:16S rRNA (guanine(966)-N(2))-methyltransferase activity"/>
    <property type="evidence" value="ECO:0007669"/>
    <property type="project" value="UniProtKB-EC"/>
</dbReference>
<dbReference type="AlphaFoldDB" id="A0A9D2SW13"/>
<dbReference type="InterPro" id="IPR029063">
    <property type="entry name" value="SAM-dependent_MTases_sf"/>
</dbReference>
<dbReference type="InterPro" id="IPR004398">
    <property type="entry name" value="RNA_MeTrfase_RsmD"/>
</dbReference>
<dbReference type="PIRSF" id="PIRSF004553">
    <property type="entry name" value="CHP00095"/>
    <property type="match status" value="1"/>
</dbReference>
<dbReference type="PANTHER" id="PTHR43542">
    <property type="entry name" value="METHYLTRANSFERASE"/>
    <property type="match status" value="1"/>
</dbReference>
<protein>
    <submittedName>
        <fullName evidence="3">16S rRNA (Guanine(966)-N(2))-methyltransferase RsmD</fullName>
        <ecNumber evidence="3">2.1.1.171</ecNumber>
    </submittedName>
</protein>
<dbReference type="Gene3D" id="3.40.50.150">
    <property type="entry name" value="Vaccinia Virus protein VP39"/>
    <property type="match status" value="1"/>
</dbReference>
<name>A0A9D2SW13_9FIRM</name>
<accession>A0A9D2SW13</accession>
<evidence type="ECO:0000313" key="3">
    <source>
        <dbReference type="EMBL" id="HJC36196.1"/>
    </source>
</evidence>
<dbReference type="EC" id="2.1.1.171" evidence="3"/>
<reference evidence="3" key="2">
    <citation type="submission" date="2021-04" db="EMBL/GenBank/DDBJ databases">
        <authorList>
            <person name="Gilroy R."/>
        </authorList>
    </citation>
    <scope>NUCLEOTIDE SEQUENCE</scope>
    <source>
        <strain evidence="3">CHK187-11901</strain>
    </source>
</reference>
<dbReference type="GO" id="GO:0003676">
    <property type="term" value="F:nucleic acid binding"/>
    <property type="evidence" value="ECO:0007669"/>
    <property type="project" value="InterPro"/>
</dbReference>
<dbReference type="EMBL" id="DWWM01000023">
    <property type="protein sequence ID" value="HJC36196.1"/>
    <property type="molecule type" value="Genomic_DNA"/>
</dbReference>
<evidence type="ECO:0000313" key="4">
    <source>
        <dbReference type="Proteomes" id="UP000823896"/>
    </source>
</evidence>
<evidence type="ECO:0000256" key="1">
    <source>
        <dbReference type="ARBA" id="ARBA00022603"/>
    </source>
</evidence>
<dbReference type="CDD" id="cd02440">
    <property type="entry name" value="AdoMet_MTases"/>
    <property type="match status" value="1"/>
</dbReference>